<keyword evidence="5 6" id="KW-0472">Membrane</keyword>
<evidence type="ECO:0000313" key="9">
    <source>
        <dbReference type="Proteomes" id="UP000001542"/>
    </source>
</evidence>
<dbReference type="KEGG" id="tva:5469008"/>
<feature type="domain" description="Phosphatidic acid phosphatase type 2/haloperoxidase" evidence="7">
    <location>
        <begin position="94"/>
        <end position="227"/>
    </location>
</feature>
<dbReference type="Proteomes" id="UP000001542">
    <property type="component" value="Unassembled WGS sequence"/>
</dbReference>
<dbReference type="RefSeq" id="XP_001584429.1">
    <property type="nucleotide sequence ID" value="XM_001584379.1"/>
</dbReference>
<dbReference type="OMA" id="TSMYLES"/>
<evidence type="ECO:0000256" key="1">
    <source>
        <dbReference type="ARBA" id="ARBA00004141"/>
    </source>
</evidence>
<dbReference type="Gene3D" id="1.20.144.10">
    <property type="entry name" value="Phosphatidic acid phosphatase type 2/haloperoxidase"/>
    <property type="match status" value="1"/>
</dbReference>
<dbReference type="InterPro" id="IPR000326">
    <property type="entry name" value="PAP2/HPO"/>
</dbReference>
<comment type="similarity">
    <text evidence="2">Belongs to the PA-phosphatase related phosphoesterase family.</text>
</comment>
<dbReference type="GO" id="GO:0016020">
    <property type="term" value="C:membrane"/>
    <property type="evidence" value="ECO:0000318"/>
    <property type="project" value="GO_Central"/>
</dbReference>
<evidence type="ECO:0000256" key="4">
    <source>
        <dbReference type="ARBA" id="ARBA00022989"/>
    </source>
</evidence>
<dbReference type="FunFam" id="1.20.144.10:FF:000032">
    <property type="entry name" value="PAP2 superfamily protein"/>
    <property type="match status" value="1"/>
</dbReference>
<dbReference type="PANTHER" id="PTHR10165">
    <property type="entry name" value="LIPID PHOSPHATE PHOSPHATASE"/>
    <property type="match status" value="1"/>
</dbReference>
<dbReference type="FunCoup" id="A2D810">
    <property type="interactions" value="69"/>
</dbReference>
<keyword evidence="9" id="KW-1185">Reference proteome</keyword>
<dbReference type="GO" id="GO:0008195">
    <property type="term" value="F:phosphatidate phosphatase activity"/>
    <property type="evidence" value="ECO:0000318"/>
    <property type="project" value="GO_Central"/>
</dbReference>
<dbReference type="InterPro" id="IPR043216">
    <property type="entry name" value="PAP-like"/>
</dbReference>
<proteinExistence type="inferred from homology"/>
<gene>
    <name evidence="8" type="ORF">TVAG_071070</name>
</gene>
<evidence type="ECO:0000256" key="3">
    <source>
        <dbReference type="ARBA" id="ARBA00022692"/>
    </source>
</evidence>
<evidence type="ECO:0000256" key="6">
    <source>
        <dbReference type="SAM" id="Phobius"/>
    </source>
</evidence>
<dbReference type="SUPFAM" id="SSF48317">
    <property type="entry name" value="Acid phosphatase/Vanadium-dependent haloperoxidase"/>
    <property type="match status" value="1"/>
</dbReference>
<reference evidence="8" key="2">
    <citation type="journal article" date="2007" name="Science">
        <title>Draft genome sequence of the sexually transmitted pathogen Trichomonas vaginalis.</title>
        <authorList>
            <person name="Carlton J.M."/>
            <person name="Hirt R.P."/>
            <person name="Silva J.C."/>
            <person name="Delcher A.L."/>
            <person name="Schatz M."/>
            <person name="Zhao Q."/>
            <person name="Wortman J.R."/>
            <person name="Bidwell S.L."/>
            <person name="Alsmark U.C.M."/>
            <person name="Besteiro S."/>
            <person name="Sicheritz-Ponten T."/>
            <person name="Noel C.J."/>
            <person name="Dacks J.B."/>
            <person name="Foster P.G."/>
            <person name="Simillion C."/>
            <person name="Van de Peer Y."/>
            <person name="Miranda-Saavedra D."/>
            <person name="Barton G.J."/>
            <person name="Westrop G.D."/>
            <person name="Mueller S."/>
            <person name="Dessi D."/>
            <person name="Fiori P.L."/>
            <person name="Ren Q."/>
            <person name="Paulsen I."/>
            <person name="Zhang H."/>
            <person name="Bastida-Corcuera F.D."/>
            <person name="Simoes-Barbosa A."/>
            <person name="Brown M.T."/>
            <person name="Hayes R.D."/>
            <person name="Mukherjee M."/>
            <person name="Okumura C.Y."/>
            <person name="Schneider R."/>
            <person name="Smith A.J."/>
            <person name="Vanacova S."/>
            <person name="Villalvazo M."/>
            <person name="Haas B.J."/>
            <person name="Pertea M."/>
            <person name="Feldblyum T.V."/>
            <person name="Utterback T.R."/>
            <person name="Shu C.L."/>
            <person name="Osoegawa K."/>
            <person name="de Jong P.J."/>
            <person name="Hrdy I."/>
            <person name="Horvathova L."/>
            <person name="Zubacova Z."/>
            <person name="Dolezal P."/>
            <person name="Malik S.B."/>
            <person name="Logsdon J.M. Jr."/>
            <person name="Henze K."/>
            <person name="Gupta A."/>
            <person name="Wang C.C."/>
            <person name="Dunne R.L."/>
            <person name="Upcroft J.A."/>
            <person name="Upcroft P."/>
            <person name="White O."/>
            <person name="Salzberg S.L."/>
            <person name="Tang P."/>
            <person name="Chiu C.-H."/>
            <person name="Lee Y.-S."/>
            <person name="Embley T.M."/>
            <person name="Coombs G.H."/>
            <person name="Mottram J.C."/>
            <person name="Tachezy J."/>
            <person name="Fraser-Liggett C.M."/>
            <person name="Johnson P.J."/>
        </authorList>
    </citation>
    <scope>NUCLEOTIDE SEQUENCE [LARGE SCALE GENOMIC DNA]</scope>
    <source>
        <strain evidence="8">G3</strain>
    </source>
</reference>
<dbReference type="eggNOG" id="KOG3030">
    <property type="taxonomic scope" value="Eukaryota"/>
</dbReference>
<feature type="transmembrane region" description="Helical" evidence="6">
    <location>
        <begin position="53"/>
        <end position="76"/>
    </location>
</feature>
<keyword evidence="4 6" id="KW-1133">Transmembrane helix</keyword>
<organism evidence="8 9">
    <name type="scientific">Trichomonas vaginalis (strain ATCC PRA-98 / G3)</name>
    <dbReference type="NCBI Taxonomy" id="412133"/>
    <lineage>
        <taxon>Eukaryota</taxon>
        <taxon>Metamonada</taxon>
        <taxon>Parabasalia</taxon>
        <taxon>Trichomonadida</taxon>
        <taxon>Trichomonadidae</taxon>
        <taxon>Trichomonas</taxon>
    </lineage>
</organism>
<dbReference type="VEuPathDB" id="TrichDB:TVAGG3_1045720"/>
<name>A2D810_TRIV3</name>
<protein>
    <submittedName>
        <fullName evidence="8">PAP2 superfamily protein</fullName>
    </submittedName>
</protein>
<dbReference type="SMR" id="A2D810"/>
<sequence length="261" mass="28742">MSKSCLAYLDLPHLILAIVLFALVGVSMLQPPHPMAIPENDSQSNYPGNGKDTIKVFVLVGILAASGIVVLVLMKILSRFFSKVFKPFHFWSALWNFAIALASCTLAVNVIKNVVGRPRPDIYNVCGKSVGKDISTCSKNITKSQFYDEYRSWPSGHSSSAMAGYAFIALFLKKEIYGSTSIAFFIAFCVLVIPLYIGATRIVDYRHHADDVLAGFFVGFLISYFVFSTAKNDMFEVELSEVSADNSDPTLSNDDAVKYCP</sequence>
<dbReference type="AlphaFoldDB" id="A2D810"/>
<evidence type="ECO:0000256" key="2">
    <source>
        <dbReference type="ARBA" id="ARBA00008816"/>
    </source>
</evidence>
<evidence type="ECO:0000313" key="8">
    <source>
        <dbReference type="EMBL" id="EAY23443.1"/>
    </source>
</evidence>
<dbReference type="VEuPathDB" id="TrichDB:TVAG_071070"/>
<dbReference type="GO" id="GO:0046839">
    <property type="term" value="P:phospholipid dephosphorylation"/>
    <property type="evidence" value="ECO:0000318"/>
    <property type="project" value="GO_Central"/>
</dbReference>
<evidence type="ECO:0000259" key="7">
    <source>
        <dbReference type="SMART" id="SM00014"/>
    </source>
</evidence>
<comment type="subcellular location">
    <subcellularLocation>
        <location evidence="1">Membrane</location>
        <topology evidence="1">Multi-pass membrane protein</topology>
    </subcellularLocation>
</comment>
<dbReference type="InterPro" id="IPR036938">
    <property type="entry name" value="PAP2/HPO_sf"/>
</dbReference>
<dbReference type="STRING" id="5722.A2D810"/>
<dbReference type="InParanoid" id="A2D810"/>
<dbReference type="EMBL" id="DS113178">
    <property type="protein sequence ID" value="EAY23443.1"/>
    <property type="molecule type" value="Genomic_DNA"/>
</dbReference>
<feature type="transmembrane region" description="Helical" evidence="6">
    <location>
        <begin position="209"/>
        <end position="227"/>
    </location>
</feature>
<dbReference type="GO" id="GO:0006644">
    <property type="term" value="P:phospholipid metabolic process"/>
    <property type="evidence" value="ECO:0000318"/>
    <property type="project" value="GO_Central"/>
</dbReference>
<feature type="transmembrane region" description="Helical" evidence="6">
    <location>
        <begin position="176"/>
        <end position="197"/>
    </location>
</feature>
<dbReference type="OrthoDB" id="8907274at2759"/>
<reference evidence="8" key="1">
    <citation type="submission" date="2006-10" db="EMBL/GenBank/DDBJ databases">
        <authorList>
            <person name="Amadeo P."/>
            <person name="Zhao Q."/>
            <person name="Wortman J."/>
            <person name="Fraser-Liggett C."/>
            <person name="Carlton J."/>
        </authorList>
    </citation>
    <scope>NUCLEOTIDE SEQUENCE</scope>
    <source>
        <strain evidence="8">G3</strain>
    </source>
</reference>
<dbReference type="SMART" id="SM00014">
    <property type="entry name" value="acidPPc"/>
    <property type="match status" value="1"/>
</dbReference>
<keyword evidence="3 6" id="KW-0812">Transmembrane</keyword>
<dbReference type="Pfam" id="PF01569">
    <property type="entry name" value="PAP2"/>
    <property type="match status" value="1"/>
</dbReference>
<dbReference type="PANTHER" id="PTHR10165:SF35">
    <property type="entry name" value="RE23632P"/>
    <property type="match status" value="1"/>
</dbReference>
<accession>A2D810</accession>
<feature type="transmembrane region" description="Helical" evidence="6">
    <location>
        <begin position="88"/>
        <end position="111"/>
    </location>
</feature>
<evidence type="ECO:0000256" key="5">
    <source>
        <dbReference type="ARBA" id="ARBA00023136"/>
    </source>
</evidence>